<evidence type="ECO:0000259" key="3">
    <source>
        <dbReference type="PROSITE" id="PS51762"/>
    </source>
</evidence>
<keyword evidence="4" id="KW-0378">Hydrolase</keyword>
<dbReference type="GO" id="GO:0004553">
    <property type="term" value="F:hydrolase activity, hydrolyzing O-glycosyl compounds"/>
    <property type="evidence" value="ECO:0007669"/>
    <property type="project" value="InterPro"/>
</dbReference>
<dbReference type="CDD" id="cd02181">
    <property type="entry name" value="GH16_fungal_Lam16A_glucanase"/>
    <property type="match status" value="1"/>
</dbReference>
<dbReference type="PANTHER" id="PTHR10963:SF24">
    <property type="entry name" value="GLYCOSIDASE C21B10.07-RELATED"/>
    <property type="match status" value="1"/>
</dbReference>
<dbReference type="PANTHER" id="PTHR10963">
    <property type="entry name" value="GLYCOSYL HYDROLASE-RELATED"/>
    <property type="match status" value="1"/>
</dbReference>
<keyword evidence="5" id="KW-1185">Reference proteome</keyword>
<dbReference type="GO" id="GO:0009251">
    <property type="term" value="P:glucan catabolic process"/>
    <property type="evidence" value="ECO:0007669"/>
    <property type="project" value="TreeGrafter"/>
</dbReference>
<name>A0A9P6B5W0_9AGAM</name>
<evidence type="ECO:0000313" key="4">
    <source>
        <dbReference type="EMBL" id="KAF9518120.1"/>
    </source>
</evidence>
<dbReference type="InterPro" id="IPR000757">
    <property type="entry name" value="Beta-glucanase-like"/>
</dbReference>
<evidence type="ECO:0000313" key="5">
    <source>
        <dbReference type="Proteomes" id="UP000886523"/>
    </source>
</evidence>
<sequence length="317" mass="34306">MLFQVYVVFVSFVLGLLRGVSAGKYNVQDTYIGGSFYDGFNAQAGDDPTGGRVNYVDTPTARRLNLTYASSNTFILRADFTSVLRPNGPGRNSVRLLSNKQYGTSVVVADIRHIPQGCGTWPAFWTVGNPWPQQGEIDIVEGINDQGANLATLHTSPGCTQPPRRPQTGSPVSSDCNSAVNSNQGCAVKSTQPNSYGPGFNANGGGWYAMERTSTRISIWFWPRGSNPPRNVANGEKGIDTSTWGTPMAVFVNDSCDISSKFGRHNIVINLTFCGWAGDPRLYSAAGCPSTCVDHVNNSPSSFVNSYWNFASLRVYV</sequence>
<evidence type="ECO:0000256" key="1">
    <source>
        <dbReference type="SAM" id="MobiDB-lite"/>
    </source>
</evidence>
<evidence type="ECO:0000256" key="2">
    <source>
        <dbReference type="SAM" id="SignalP"/>
    </source>
</evidence>
<feature type="region of interest" description="Disordered" evidence="1">
    <location>
        <begin position="155"/>
        <end position="176"/>
    </location>
</feature>
<dbReference type="Gene3D" id="2.60.120.200">
    <property type="match status" value="1"/>
</dbReference>
<dbReference type="InterPro" id="IPR050546">
    <property type="entry name" value="Glycosyl_Hydrlase_16"/>
</dbReference>
<dbReference type="Pfam" id="PF26113">
    <property type="entry name" value="GH16_XgeA"/>
    <property type="match status" value="1"/>
</dbReference>
<feature type="signal peptide" evidence="2">
    <location>
        <begin position="1"/>
        <end position="22"/>
    </location>
</feature>
<dbReference type="EMBL" id="MU128927">
    <property type="protein sequence ID" value="KAF9518120.1"/>
    <property type="molecule type" value="Genomic_DNA"/>
</dbReference>
<feature type="domain" description="GH16" evidence="3">
    <location>
        <begin position="20"/>
        <end position="285"/>
    </location>
</feature>
<comment type="caution">
    <text evidence="4">The sequence shown here is derived from an EMBL/GenBank/DDBJ whole genome shotgun (WGS) entry which is preliminary data.</text>
</comment>
<dbReference type="PROSITE" id="PS51762">
    <property type="entry name" value="GH16_2"/>
    <property type="match status" value="1"/>
</dbReference>
<organism evidence="4 5">
    <name type="scientific">Hydnum rufescens UP504</name>
    <dbReference type="NCBI Taxonomy" id="1448309"/>
    <lineage>
        <taxon>Eukaryota</taxon>
        <taxon>Fungi</taxon>
        <taxon>Dikarya</taxon>
        <taxon>Basidiomycota</taxon>
        <taxon>Agaricomycotina</taxon>
        <taxon>Agaricomycetes</taxon>
        <taxon>Cantharellales</taxon>
        <taxon>Hydnaceae</taxon>
        <taxon>Hydnum</taxon>
    </lineage>
</organism>
<dbReference type="InterPro" id="IPR013320">
    <property type="entry name" value="ConA-like_dom_sf"/>
</dbReference>
<keyword evidence="2" id="KW-0732">Signal</keyword>
<feature type="chain" id="PRO_5040301397" evidence="2">
    <location>
        <begin position="23"/>
        <end position="317"/>
    </location>
</feature>
<dbReference type="Proteomes" id="UP000886523">
    <property type="component" value="Unassembled WGS sequence"/>
</dbReference>
<dbReference type="SUPFAM" id="SSF49899">
    <property type="entry name" value="Concanavalin A-like lectins/glucanases"/>
    <property type="match status" value="1"/>
</dbReference>
<proteinExistence type="predicted"/>
<reference evidence="4" key="1">
    <citation type="journal article" date="2020" name="Nat. Commun.">
        <title>Large-scale genome sequencing of mycorrhizal fungi provides insights into the early evolution of symbiotic traits.</title>
        <authorList>
            <person name="Miyauchi S."/>
            <person name="Kiss E."/>
            <person name="Kuo A."/>
            <person name="Drula E."/>
            <person name="Kohler A."/>
            <person name="Sanchez-Garcia M."/>
            <person name="Morin E."/>
            <person name="Andreopoulos B."/>
            <person name="Barry K.W."/>
            <person name="Bonito G."/>
            <person name="Buee M."/>
            <person name="Carver A."/>
            <person name="Chen C."/>
            <person name="Cichocki N."/>
            <person name="Clum A."/>
            <person name="Culley D."/>
            <person name="Crous P.W."/>
            <person name="Fauchery L."/>
            <person name="Girlanda M."/>
            <person name="Hayes R.D."/>
            <person name="Keri Z."/>
            <person name="LaButti K."/>
            <person name="Lipzen A."/>
            <person name="Lombard V."/>
            <person name="Magnuson J."/>
            <person name="Maillard F."/>
            <person name="Murat C."/>
            <person name="Nolan M."/>
            <person name="Ohm R.A."/>
            <person name="Pangilinan J."/>
            <person name="Pereira M.F."/>
            <person name="Perotto S."/>
            <person name="Peter M."/>
            <person name="Pfister S."/>
            <person name="Riley R."/>
            <person name="Sitrit Y."/>
            <person name="Stielow J.B."/>
            <person name="Szollosi G."/>
            <person name="Zifcakova L."/>
            <person name="Stursova M."/>
            <person name="Spatafora J.W."/>
            <person name="Tedersoo L."/>
            <person name="Vaario L.M."/>
            <person name="Yamada A."/>
            <person name="Yan M."/>
            <person name="Wang P."/>
            <person name="Xu J."/>
            <person name="Bruns T."/>
            <person name="Baldrian P."/>
            <person name="Vilgalys R."/>
            <person name="Dunand C."/>
            <person name="Henrissat B."/>
            <person name="Grigoriev I.V."/>
            <person name="Hibbett D."/>
            <person name="Nagy L.G."/>
            <person name="Martin F.M."/>
        </authorList>
    </citation>
    <scope>NUCLEOTIDE SEQUENCE</scope>
    <source>
        <strain evidence="4">UP504</strain>
    </source>
</reference>
<gene>
    <name evidence="4" type="ORF">BS47DRAFT_376139</name>
</gene>
<feature type="compositionally biased region" description="Polar residues" evidence="1">
    <location>
        <begin position="167"/>
        <end position="176"/>
    </location>
</feature>
<dbReference type="AlphaFoldDB" id="A0A9P6B5W0"/>
<dbReference type="OrthoDB" id="192832at2759"/>
<accession>A0A9P6B5W0</accession>
<protein>
    <submittedName>
        <fullName evidence="4">Glycoside hydrolase family 16 protein</fullName>
    </submittedName>
</protein>